<comment type="catalytic activity">
    <reaction evidence="12 13">
        <text>DNA(n) + a 2'-deoxyribonucleoside 5'-triphosphate = DNA(n+1) + diphosphate</text>
        <dbReference type="Rhea" id="RHEA:22508"/>
        <dbReference type="Rhea" id="RHEA-COMP:17339"/>
        <dbReference type="Rhea" id="RHEA-COMP:17340"/>
        <dbReference type="ChEBI" id="CHEBI:33019"/>
        <dbReference type="ChEBI" id="CHEBI:61560"/>
        <dbReference type="ChEBI" id="CHEBI:173112"/>
        <dbReference type="EC" id="2.7.7.49"/>
    </reaction>
</comment>
<evidence type="ECO:0000256" key="13">
    <source>
        <dbReference type="RuleBase" id="RU365061"/>
    </source>
</evidence>
<dbReference type="InParanoid" id="A0A152AA99"/>
<evidence type="ECO:0000313" key="16">
    <source>
        <dbReference type="Proteomes" id="UP000076078"/>
    </source>
</evidence>
<dbReference type="SMART" id="SM00975">
    <property type="entry name" value="Telomerase_RBD"/>
    <property type="match status" value="1"/>
</dbReference>
<evidence type="ECO:0000256" key="11">
    <source>
        <dbReference type="ARBA" id="ARBA00023242"/>
    </source>
</evidence>
<evidence type="ECO:0000256" key="4">
    <source>
        <dbReference type="ARBA" id="ARBA00022454"/>
    </source>
</evidence>
<keyword evidence="6 13" id="KW-0548">Nucleotidyltransferase</keyword>
<dbReference type="Gene3D" id="1.10.132.70">
    <property type="match status" value="1"/>
</dbReference>
<dbReference type="InterPro" id="IPR003545">
    <property type="entry name" value="Telomerase_RT"/>
</dbReference>
<dbReference type="OMA" id="FYIANIE"/>
<evidence type="ECO:0000256" key="2">
    <source>
        <dbReference type="ARBA" id="ARBA00012493"/>
    </source>
</evidence>
<gene>
    <name evidence="15" type="ORF">DLAC_00648</name>
</gene>
<keyword evidence="9 13" id="KW-0779">Telomere</keyword>
<dbReference type="InterPro" id="IPR021891">
    <property type="entry name" value="Telomerase_RBD"/>
</dbReference>
<accession>A0A152AA99</accession>
<keyword evidence="16" id="KW-1185">Reference proteome</keyword>
<evidence type="ECO:0000313" key="15">
    <source>
        <dbReference type="EMBL" id="KYR03148.1"/>
    </source>
</evidence>
<dbReference type="PRINTS" id="PR01365">
    <property type="entry name" value="TELOMERASERT"/>
</dbReference>
<comment type="caution">
    <text evidence="15">The sequence shown here is derived from an EMBL/GenBank/DDBJ whole genome shotgun (WGS) entry which is preliminary data.</text>
</comment>
<evidence type="ECO:0000256" key="8">
    <source>
        <dbReference type="ARBA" id="ARBA00022842"/>
    </source>
</evidence>
<keyword evidence="10 13" id="KW-0695">RNA-directed DNA polymerase</keyword>
<organism evidence="15 16">
    <name type="scientific">Tieghemostelium lacteum</name>
    <name type="common">Slime mold</name>
    <name type="synonym">Dictyostelium lacteum</name>
    <dbReference type="NCBI Taxonomy" id="361077"/>
    <lineage>
        <taxon>Eukaryota</taxon>
        <taxon>Amoebozoa</taxon>
        <taxon>Evosea</taxon>
        <taxon>Eumycetozoa</taxon>
        <taxon>Dictyostelia</taxon>
        <taxon>Dictyosteliales</taxon>
        <taxon>Raperosteliaceae</taxon>
        <taxon>Tieghemostelium</taxon>
    </lineage>
</organism>
<dbReference type="GO" id="GO:0042162">
    <property type="term" value="F:telomeric DNA binding"/>
    <property type="evidence" value="ECO:0007669"/>
    <property type="project" value="TreeGrafter"/>
</dbReference>
<dbReference type="EMBL" id="LODT01000001">
    <property type="protein sequence ID" value="KYR03148.1"/>
    <property type="molecule type" value="Genomic_DNA"/>
</dbReference>
<evidence type="ECO:0000256" key="1">
    <source>
        <dbReference type="ARBA" id="ARBA00008001"/>
    </source>
</evidence>
<evidence type="ECO:0000259" key="14">
    <source>
        <dbReference type="PROSITE" id="PS50878"/>
    </source>
</evidence>
<comment type="subcellular location">
    <subcellularLocation>
        <location evidence="13">Nucleus</location>
    </subcellularLocation>
    <subcellularLocation>
        <location evidence="13">Chromosome</location>
        <location evidence="13">Telomere</location>
    </subcellularLocation>
</comment>
<dbReference type="GO" id="GO:0070034">
    <property type="term" value="F:telomerase RNA binding"/>
    <property type="evidence" value="ECO:0007669"/>
    <property type="project" value="TreeGrafter"/>
</dbReference>
<name>A0A152AA99_TIELA</name>
<dbReference type="CDD" id="cd01648">
    <property type="entry name" value="TERT"/>
    <property type="match status" value="1"/>
</dbReference>
<keyword evidence="8 13" id="KW-0460">Magnesium</keyword>
<dbReference type="GO" id="GO:0000333">
    <property type="term" value="C:telomerase catalytic core complex"/>
    <property type="evidence" value="ECO:0007669"/>
    <property type="project" value="TreeGrafter"/>
</dbReference>
<sequence length="931" mass="108476">MKLLLPSFIQYLLNENKELKHQTLYQHLCDNRILLSEELNSYLLIIKDSSDHCEFNEFLFKSIIIISDNRRYNNNKFSSNLNHNDISKEIESNVRYQSFITDIVTNQIENYDNILCHKADKVYLHTLLSFILSNGHLYRLYAHSHFSLISDILIQDIFIVFSPNSNQFIQISGTPVLDLRTPNITKPTTNHNNNNNSKLKNGNIKFKNNSKTIEIVDFKSIKLHQHLFYSKCKSKLNPFYFINTLKVNSKRSSRKLIWYIFSCNFQCFSKSHPPPSNIRIDNGFLPMVSLFTKVLSNLKSIPYGAILNSMVIQYKQKLPSSQSQSSSSRTSSQSLRNKIESLIHKNIAMNVVCNWLVTITMKLFDNRDEVWGCLHNEKQMFHQVSLFIRMSKYQEMSIDGILQGFQLEKFFGGRYNSVVVAKFLWWLFECIYTPLIINYFYRTETGVGSGYYLKSDWFQLESLQMEQYSLHFNEIPCDEKHISLNRSFGPISLRFVPKNSQMRPILNSSKKEKQILVSTSGYSFKSLTFSKSVNWELSRAILPVLNYEIKNQPHLLGYSVMSKTKLLHDFIGIKDEFMKLKMEGVDVCFQVLDIQKCYDNIQQDKLLSVLKKHVFQSDKYTLNRLAAIETSKSIICKIIAQSNSSRDSPTLQQIVKRNFPVKDIKNGLVVQVQKYPIMQITKQALENRLFNEFLKGNLVELNHTFYQMSMGIPQGSNISTILCCLYLGDFDNHVLSPKFQKENTFNYVGRFIDDYLQITTSVQNLNTLQYLLTSQNNNDYNLSCNSGKSKNYISQHSNRGCIVKDGNYFIPWCGFLINVHTLEFQFDYSRIKHMKQLFISIPHPNSWKKSLLKFLEHHSCIDLILLHSKLNSKNTIIVNIYQSLLFISIKFVSWVLQFDSQFSLGLSALTKQLHSRLPINICIDIHFKYSY</sequence>
<keyword evidence="5 13" id="KW-0808">Transferase</keyword>
<dbReference type="InterPro" id="IPR000477">
    <property type="entry name" value="RT_dom"/>
</dbReference>
<dbReference type="PANTHER" id="PTHR12066:SF0">
    <property type="entry name" value="TELOMERASE REVERSE TRANSCRIPTASE"/>
    <property type="match status" value="1"/>
</dbReference>
<dbReference type="OrthoDB" id="289721at2759"/>
<dbReference type="GO" id="GO:0046872">
    <property type="term" value="F:metal ion binding"/>
    <property type="evidence" value="ECO:0007669"/>
    <property type="project" value="UniProtKB-KW"/>
</dbReference>
<dbReference type="Proteomes" id="UP000076078">
    <property type="component" value="Unassembled WGS sequence"/>
</dbReference>
<proteinExistence type="inferred from homology"/>
<comment type="function">
    <text evidence="13">Telomerase is a ribonucleoprotein enzyme essential for the replication of chromosome termini in most eukaryotes. It elongates telomeres. It is a reverse transcriptase that adds simple sequence repeats to chromosome ends by copying a template sequence within the RNA component of the enzyme.</text>
</comment>
<reference evidence="15 16" key="1">
    <citation type="submission" date="2015-12" db="EMBL/GenBank/DDBJ databases">
        <title>Dictyostelia acquired genes for synthesis and detection of signals that induce cell-type specialization by lateral gene transfer from prokaryotes.</title>
        <authorList>
            <person name="Gloeckner G."/>
            <person name="Schaap P."/>
        </authorList>
    </citation>
    <scope>NUCLEOTIDE SEQUENCE [LARGE SCALE GENOMIC DNA]</scope>
    <source>
        <strain evidence="15 16">TK</strain>
    </source>
</reference>
<feature type="domain" description="Reverse transcriptase" evidence="14">
    <location>
        <begin position="477"/>
        <end position="817"/>
    </location>
</feature>
<keyword evidence="7 13" id="KW-0479">Metal-binding</keyword>
<dbReference type="GO" id="GO:0003720">
    <property type="term" value="F:telomerase activity"/>
    <property type="evidence" value="ECO:0007669"/>
    <property type="project" value="InterPro"/>
</dbReference>
<dbReference type="GO" id="GO:0007004">
    <property type="term" value="P:telomere maintenance via telomerase"/>
    <property type="evidence" value="ECO:0007669"/>
    <property type="project" value="TreeGrafter"/>
</dbReference>
<dbReference type="PROSITE" id="PS50878">
    <property type="entry name" value="RT_POL"/>
    <property type="match status" value="1"/>
</dbReference>
<keyword evidence="11 13" id="KW-0539">Nucleus</keyword>
<evidence type="ECO:0000256" key="7">
    <source>
        <dbReference type="ARBA" id="ARBA00022723"/>
    </source>
</evidence>
<evidence type="ECO:0000256" key="3">
    <source>
        <dbReference type="ARBA" id="ARBA00016182"/>
    </source>
</evidence>
<evidence type="ECO:0000256" key="5">
    <source>
        <dbReference type="ARBA" id="ARBA00022679"/>
    </source>
</evidence>
<evidence type="ECO:0000256" key="12">
    <source>
        <dbReference type="ARBA" id="ARBA00048173"/>
    </source>
</evidence>
<dbReference type="GO" id="GO:0000781">
    <property type="term" value="C:chromosome, telomeric region"/>
    <property type="evidence" value="ECO:0007669"/>
    <property type="project" value="UniProtKB-SubCell"/>
</dbReference>
<dbReference type="AlphaFoldDB" id="A0A152AA99"/>
<evidence type="ECO:0000256" key="6">
    <source>
        <dbReference type="ARBA" id="ARBA00022695"/>
    </source>
</evidence>
<dbReference type="Pfam" id="PF12009">
    <property type="entry name" value="Telomerase_RBD"/>
    <property type="match status" value="1"/>
</dbReference>
<protein>
    <recommendedName>
        <fullName evidence="3 13">Telomerase reverse transcriptase</fullName>
        <ecNumber evidence="2 13">2.7.7.49</ecNumber>
    </recommendedName>
    <alternativeName>
        <fullName evidence="13">Telomerase catalytic subunit</fullName>
    </alternativeName>
</protein>
<comment type="similarity">
    <text evidence="1 13">Belongs to the reverse transcriptase family. Telomerase subfamily.</text>
</comment>
<keyword evidence="4 13" id="KW-0158">Chromosome</keyword>
<dbReference type="STRING" id="361077.A0A152AA99"/>
<dbReference type="Gene3D" id="1.10.357.90">
    <property type="match status" value="1"/>
</dbReference>
<dbReference type="PANTHER" id="PTHR12066">
    <property type="entry name" value="TELOMERASE REVERSE TRANSCRIPTASE"/>
    <property type="match status" value="1"/>
</dbReference>
<evidence type="ECO:0000256" key="9">
    <source>
        <dbReference type="ARBA" id="ARBA00022895"/>
    </source>
</evidence>
<dbReference type="EC" id="2.7.7.49" evidence="2 13"/>
<evidence type="ECO:0000256" key="10">
    <source>
        <dbReference type="ARBA" id="ARBA00022918"/>
    </source>
</evidence>